<evidence type="ECO:0000313" key="1">
    <source>
        <dbReference type="EMBL" id="EUA93948.1"/>
    </source>
</evidence>
<gene>
    <name evidence="1" type="ORF">I551_8792</name>
</gene>
<dbReference type="EMBL" id="JAOL01000030">
    <property type="protein sequence ID" value="EUA93948.1"/>
    <property type="molecule type" value="Genomic_DNA"/>
</dbReference>
<keyword evidence="2" id="KW-1185">Reference proteome</keyword>
<organism evidence="1 2">
    <name type="scientific">Mycobacterium ulcerans str. Harvey</name>
    <dbReference type="NCBI Taxonomy" id="1299332"/>
    <lineage>
        <taxon>Bacteria</taxon>
        <taxon>Bacillati</taxon>
        <taxon>Actinomycetota</taxon>
        <taxon>Actinomycetes</taxon>
        <taxon>Mycobacteriales</taxon>
        <taxon>Mycobacteriaceae</taxon>
        <taxon>Mycobacterium</taxon>
        <taxon>Mycobacterium ulcerans group</taxon>
    </lineage>
</organism>
<dbReference type="Proteomes" id="UP000020681">
    <property type="component" value="Unassembled WGS sequence"/>
</dbReference>
<sequence>MQVDNGLSGGQVSQRWAARGAAWRDLESRGYHAAVIGRSASGKSRCFAP</sequence>
<reference evidence="1 2" key="1">
    <citation type="submission" date="2014-01" db="EMBL/GenBank/DDBJ databases">
        <authorList>
            <person name="Dobos K."/>
            <person name="Lenaerts A."/>
            <person name="Ordway D."/>
            <person name="DeGroote M.A."/>
            <person name="Parker T."/>
            <person name="Sizemore C."/>
            <person name="Tallon L.J."/>
            <person name="Sadzewicz L.K."/>
            <person name="Sengamalay N."/>
            <person name="Fraser C.M."/>
            <person name="Hine E."/>
            <person name="Shefchek K.A."/>
            <person name="Das S.P."/>
            <person name="Tettelin H."/>
        </authorList>
    </citation>
    <scope>NUCLEOTIDE SEQUENCE [LARGE SCALE GENOMIC DNA]</scope>
    <source>
        <strain evidence="1 2">Harvey</strain>
    </source>
</reference>
<name>A0ABP3ASA4_MYCUL</name>
<evidence type="ECO:0000313" key="2">
    <source>
        <dbReference type="Proteomes" id="UP000020681"/>
    </source>
</evidence>
<proteinExistence type="predicted"/>
<comment type="caution">
    <text evidence="1">The sequence shown here is derived from an EMBL/GenBank/DDBJ whole genome shotgun (WGS) entry which is preliminary data.</text>
</comment>
<protein>
    <submittedName>
        <fullName evidence="1">Uncharacterized protein</fullName>
    </submittedName>
</protein>
<accession>A0ABP3ASA4</accession>